<evidence type="ECO:0000256" key="3">
    <source>
        <dbReference type="ARBA" id="ARBA00023004"/>
    </source>
</evidence>
<dbReference type="PROSITE" id="PS51007">
    <property type="entry name" value="CYTC"/>
    <property type="match status" value="1"/>
</dbReference>
<comment type="caution">
    <text evidence="6">The sequence shown here is derived from an EMBL/GenBank/DDBJ whole genome shotgun (WGS) entry which is preliminary data.</text>
</comment>
<protein>
    <submittedName>
        <fullName evidence="6">C-type cytochrome</fullName>
    </submittedName>
</protein>
<accession>A0ABR8KR66</accession>
<evidence type="ECO:0000259" key="5">
    <source>
        <dbReference type="PROSITE" id="PS51007"/>
    </source>
</evidence>
<dbReference type="InterPro" id="IPR036909">
    <property type="entry name" value="Cyt_c-like_dom_sf"/>
</dbReference>
<reference evidence="6 7" key="1">
    <citation type="submission" date="2020-09" db="EMBL/GenBank/DDBJ databases">
        <authorList>
            <person name="Yoon J.-W."/>
        </authorList>
    </citation>
    <scope>NUCLEOTIDE SEQUENCE [LARGE SCALE GENOMIC DNA]</scope>
    <source>
        <strain evidence="6 7">KMU-140</strain>
    </source>
</reference>
<evidence type="ECO:0000256" key="1">
    <source>
        <dbReference type="ARBA" id="ARBA00022617"/>
    </source>
</evidence>
<evidence type="ECO:0000313" key="7">
    <source>
        <dbReference type="Proteomes" id="UP000635384"/>
    </source>
</evidence>
<gene>
    <name evidence="6" type="ORF">IB285_00280</name>
</gene>
<dbReference type="InterPro" id="IPR009056">
    <property type="entry name" value="Cyt_c-like_dom"/>
</dbReference>
<proteinExistence type="predicted"/>
<keyword evidence="3 4" id="KW-0408">Iron</keyword>
<evidence type="ECO:0000256" key="4">
    <source>
        <dbReference type="PROSITE-ProRule" id="PRU00433"/>
    </source>
</evidence>
<dbReference type="Gene3D" id="1.10.760.10">
    <property type="entry name" value="Cytochrome c-like domain"/>
    <property type="match status" value="1"/>
</dbReference>
<keyword evidence="7" id="KW-1185">Reference proteome</keyword>
<dbReference type="EMBL" id="JACXLC010000001">
    <property type="protein sequence ID" value="MBD2840686.1"/>
    <property type="molecule type" value="Genomic_DNA"/>
</dbReference>
<organism evidence="6 7">
    <name type="scientific">Erythrobacter rubeus</name>
    <dbReference type="NCBI Taxonomy" id="2760803"/>
    <lineage>
        <taxon>Bacteria</taxon>
        <taxon>Pseudomonadati</taxon>
        <taxon>Pseudomonadota</taxon>
        <taxon>Alphaproteobacteria</taxon>
        <taxon>Sphingomonadales</taxon>
        <taxon>Erythrobacteraceae</taxon>
        <taxon>Erythrobacter/Porphyrobacter group</taxon>
        <taxon>Erythrobacter</taxon>
    </lineage>
</organism>
<evidence type="ECO:0000256" key="2">
    <source>
        <dbReference type="ARBA" id="ARBA00022723"/>
    </source>
</evidence>
<dbReference type="SUPFAM" id="SSF46626">
    <property type="entry name" value="Cytochrome c"/>
    <property type="match status" value="1"/>
</dbReference>
<dbReference type="PROSITE" id="PS51257">
    <property type="entry name" value="PROKAR_LIPOPROTEIN"/>
    <property type="match status" value="1"/>
</dbReference>
<feature type="domain" description="Cytochrome c" evidence="5">
    <location>
        <begin position="28"/>
        <end position="109"/>
    </location>
</feature>
<dbReference type="Pfam" id="PF00034">
    <property type="entry name" value="Cytochrom_C"/>
    <property type="match status" value="1"/>
</dbReference>
<name>A0ABR8KR66_9SPHN</name>
<dbReference type="RefSeq" id="WP_190786301.1">
    <property type="nucleotide sequence ID" value="NZ_JACXLC010000001.1"/>
</dbReference>
<evidence type="ECO:0000313" key="6">
    <source>
        <dbReference type="EMBL" id="MBD2840686.1"/>
    </source>
</evidence>
<dbReference type="Proteomes" id="UP000635384">
    <property type="component" value="Unassembled WGS sequence"/>
</dbReference>
<keyword evidence="1 4" id="KW-0349">Heme</keyword>
<sequence>MFKHLSVLAVPLLITACATDRDANTLSGDAAKGRAFAAANCASCHALDDGVSPHPDAPSLRRAANRLPEWMVEGSFERGVQVGHTGEMPVFVFEDGDIANLLAYMETLRDTD</sequence>
<keyword evidence="2 4" id="KW-0479">Metal-binding</keyword>